<reference evidence="1 2" key="1">
    <citation type="submission" date="2020-03" db="EMBL/GenBank/DDBJ databases">
        <title>Soil Listeria distribution.</title>
        <authorList>
            <person name="Liao J."/>
            <person name="Wiedmann M."/>
        </authorList>
    </citation>
    <scope>NUCLEOTIDE SEQUENCE [LARGE SCALE GENOMIC DNA]</scope>
    <source>
        <strain evidence="1 2">FSL L7-0360</strain>
    </source>
</reference>
<comment type="caution">
    <text evidence="1">The sequence shown here is derived from an EMBL/GenBank/DDBJ whole genome shotgun (WGS) entry which is preliminary data.</text>
</comment>
<dbReference type="EMBL" id="JAARXI010000012">
    <property type="protein sequence ID" value="MBC2118245.1"/>
    <property type="molecule type" value="Genomic_DNA"/>
</dbReference>
<evidence type="ECO:0000313" key="1">
    <source>
        <dbReference type="EMBL" id="MBC2118245.1"/>
    </source>
</evidence>
<dbReference type="RefSeq" id="WP_185537038.1">
    <property type="nucleotide sequence ID" value="NZ_JAARXI010000012.1"/>
</dbReference>
<protein>
    <submittedName>
        <fullName evidence="1">Uncharacterized protein</fullName>
    </submittedName>
</protein>
<gene>
    <name evidence="1" type="ORF">HCB06_16550</name>
</gene>
<dbReference type="AlphaFoldDB" id="A0A7X0YGP0"/>
<organism evidence="1 2">
    <name type="scientific">Listeria booriae</name>
    <dbReference type="NCBI Taxonomy" id="1552123"/>
    <lineage>
        <taxon>Bacteria</taxon>
        <taxon>Bacillati</taxon>
        <taxon>Bacillota</taxon>
        <taxon>Bacilli</taxon>
        <taxon>Bacillales</taxon>
        <taxon>Listeriaceae</taxon>
        <taxon>Listeria</taxon>
    </lineage>
</organism>
<sequence>MTFSEGVKFPKGWRVKLDPEAPNATPSSADTNIVSRHNTPKWITYSLRSYAY</sequence>
<name>A0A7X0YGP0_9LIST</name>
<accession>A0A7X0YGP0</accession>
<dbReference type="Proteomes" id="UP000529446">
    <property type="component" value="Unassembled WGS sequence"/>
</dbReference>
<evidence type="ECO:0000313" key="2">
    <source>
        <dbReference type="Proteomes" id="UP000529446"/>
    </source>
</evidence>
<proteinExistence type="predicted"/>